<dbReference type="AlphaFoldDB" id="A0AAP9JHP9"/>
<dbReference type="EMBL" id="CP043043">
    <property type="protein sequence ID" value="QEH96140.1"/>
    <property type="molecule type" value="Genomic_DNA"/>
</dbReference>
<proteinExistence type="predicted"/>
<accession>A0AAP9JHP9</accession>
<evidence type="ECO:0000313" key="1">
    <source>
        <dbReference type="EMBL" id="QEH96140.1"/>
    </source>
</evidence>
<reference evidence="1 2" key="1">
    <citation type="submission" date="2019-08" db="EMBL/GenBank/DDBJ databases">
        <title>Gluconobacter frateurii HD924 genome.</title>
        <authorList>
            <person name="Liu Y."/>
            <person name="Zhang P."/>
        </authorList>
    </citation>
    <scope>NUCLEOTIDE SEQUENCE [LARGE SCALE GENOMIC DNA]</scope>
    <source>
        <strain evidence="1 2">HD924</strain>
    </source>
</reference>
<protein>
    <submittedName>
        <fullName evidence="1">Uncharacterized protein</fullName>
    </submittedName>
</protein>
<sequence length="116" mass="13236">MLAAIVMEVLDDSFLDCPAHPFELIIRPEMMGFFRLYSRSHLLHRSCRSAFDTTGRIAMTGLFSELDAVIRQKKGLDAARNDAQKKLLQELLGRQFSRPINSRNREAAYPQRSAPL</sequence>
<dbReference type="KEGG" id="gti:FXF46_07515"/>
<evidence type="ECO:0000313" key="2">
    <source>
        <dbReference type="Proteomes" id="UP000323560"/>
    </source>
</evidence>
<name>A0AAP9JHP9_GLUTH</name>
<organism evidence="1 2">
    <name type="scientific">Gluconobacter thailandicus</name>
    <dbReference type="NCBI Taxonomy" id="257438"/>
    <lineage>
        <taxon>Bacteria</taxon>
        <taxon>Pseudomonadati</taxon>
        <taxon>Pseudomonadota</taxon>
        <taxon>Alphaproteobacteria</taxon>
        <taxon>Acetobacterales</taxon>
        <taxon>Acetobacteraceae</taxon>
        <taxon>Gluconobacter</taxon>
    </lineage>
</organism>
<gene>
    <name evidence="1" type="ORF">FXF46_07515</name>
</gene>
<dbReference type="Proteomes" id="UP000323560">
    <property type="component" value="Chromosome"/>
</dbReference>